<name>F4WWR7_ACREC</name>
<organism evidence="2">
    <name type="scientific">Acromyrmex echinatior</name>
    <name type="common">Panamanian leafcutter ant</name>
    <name type="synonym">Acromyrmex octospinosus echinatior</name>
    <dbReference type="NCBI Taxonomy" id="103372"/>
    <lineage>
        <taxon>Eukaryota</taxon>
        <taxon>Metazoa</taxon>
        <taxon>Ecdysozoa</taxon>
        <taxon>Arthropoda</taxon>
        <taxon>Hexapoda</taxon>
        <taxon>Insecta</taxon>
        <taxon>Pterygota</taxon>
        <taxon>Neoptera</taxon>
        <taxon>Endopterygota</taxon>
        <taxon>Hymenoptera</taxon>
        <taxon>Apocrita</taxon>
        <taxon>Aculeata</taxon>
        <taxon>Formicoidea</taxon>
        <taxon>Formicidae</taxon>
        <taxon>Myrmicinae</taxon>
        <taxon>Acromyrmex</taxon>
    </lineage>
</organism>
<reference evidence="1" key="1">
    <citation type="submission" date="2011-02" db="EMBL/GenBank/DDBJ databases">
        <title>The genome of the leaf-cutting ant Acromyrmex echinatior suggests key adaptations to social evolution and fungus farming.</title>
        <authorList>
            <person name="Nygaard S."/>
            <person name="Zhang G."/>
        </authorList>
    </citation>
    <scope>NUCLEOTIDE SEQUENCE</scope>
</reference>
<gene>
    <name evidence="1" type="ORF">G5I_10387</name>
</gene>
<accession>F4WWR7</accession>
<protein>
    <submittedName>
        <fullName evidence="1">Uncharacterized protein</fullName>
    </submittedName>
</protein>
<dbReference type="EMBL" id="GL888412">
    <property type="protein sequence ID" value="EGI61389.1"/>
    <property type="molecule type" value="Genomic_DNA"/>
</dbReference>
<dbReference type="InParanoid" id="F4WWR7"/>
<dbReference type="Proteomes" id="UP000007755">
    <property type="component" value="Unassembled WGS sequence"/>
</dbReference>
<dbReference type="AlphaFoldDB" id="F4WWR7"/>
<proteinExistence type="predicted"/>
<sequence length="96" mass="11075">MKAALQEMNNDGDVDTDEDNCDLDYRAAGNLILKTTKAKVYLQQSIHSVFFFPCANESSEQEIQIYNIYQDLKFHVDISFCKKTRSEKDEDEVRAS</sequence>
<evidence type="ECO:0000313" key="1">
    <source>
        <dbReference type="EMBL" id="EGI61389.1"/>
    </source>
</evidence>
<evidence type="ECO:0000313" key="2">
    <source>
        <dbReference type="Proteomes" id="UP000007755"/>
    </source>
</evidence>
<keyword evidence="2" id="KW-1185">Reference proteome</keyword>